<dbReference type="PANTHER" id="PTHR32089">
    <property type="entry name" value="METHYL-ACCEPTING CHEMOTAXIS PROTEIN MCPB"/>
    <property type="match status" value="1"/>
</dbReference>
<reference evidence="6 7" key="1">
    <citation type="journal article" date="2019" name="Int. J. Syst. Evol. Microbiol.">
        <title>The Global Catalogue of Microorganisms (GCM) 10K type strain sequencing project: providing services to taxonomists for standard genome sequencing and annotation.</title>
        <authorList>
            <consortium name="The Broad Institute Genomics Platform"/>
            <consortium name="The Broad Institute Genome Sequencing Center for Infectious Disease"/>
            <person name="Wu L."/>
            <person name="Ma J."/>
        </authorList>
    </citation>
    <scope>NUCLEOTIDE SEQUENCE [LARGE SCALE GENOMIC DNA]</scope>
    <source>
        <strain evidence="6 7">JCM 30072</strain>
    </source>
</reference>
<evidence type="ECO:0000256" key="2">
    <source>
        <dbReference type="ARBA" id="ARBA00029447"/>
    </source>
</evidence>
<feature type="transmembrane region" description="Helical" evidence="4">
    <location>
        <begin position="191"/>
        <end position="213"/>
    </location>
</feature>
<evidence type="ECO:0000313" key="7">
    <source>
        <dbReference type="Proteomes" id="UP001596445"/>
    </source>
</evidence>
<dbReference type="InterPro" id="IPR003660">
    <property type="entry name" value="HAMP_dom"/>
</dbReference>
<evidence type="ECO:0000313" key="6">
    <source>
        <dbReference type="EMBL" id="MFC7057699.1"/>
    </source>
</evidence>
<dbReference type="PROSITE" id="PS50885">
    <property type="entry name" value="HAMP"/>
    <property type="match status" value="1"/>
</dbReference>
<protein>
    <submittedName>
        <fullName evidence="6">HAMP domain-containing protein</fullName>
    </submittedName>
</protein>
<dbReference type="CDD" id="cd06225">
    <property type="entry name" value="HAMP"/>
    <property type="match status" value="1"/>
</dbReference>
<feature type="transmembrane region" description="Helical" evidence="4">
    <location>
        <begin position="22"/>
        <end position="44"/>
    </location>
</feature>
<dbReference type="Pfam" id="PF00672">
    <property type="entry name" value="HAMP"/>
    <property type="match status" value="1"/>
</dbReference>
<dbReference type="RefSeq" id="WP_382184477.1">
    <property type="nucleotide sequence ID" value="NZ_JBHSZI010000001.1"/>
</dbReference>
<dbReference type="EMBL" id="JBHSZI010000001">
    <property type="protein sequence ID" value="MFC7057699.1"/>
    <property type="molecule type" value="Genomic_DNA"/>
</dbReference>
<gene>
    <name evidence="6" type="ORF">ACFQQG_05335</name>
</gene>
<keyword evidence="4" id="KW-1133">Transmembrane helix</keyword>
<keyword evidence="4" id="KW-0472">Membrane</keyword>
<dbReference type="SUPFAM" id="SSF158472">
    <property type="entry name" value="HAMP domain-like"/>
    <property type="match status" value="1"/>
</dbReference>
<name>A0ABD5W270_9EURY</name>
<evidence type="ECO:0000256" key="4">
    <source>
        <dbReference type="SAM" id="Phobius"/>
    </source>
</evidence>
<comment type="caution">
    <text evidence="6">The sequence shown here is derived from an EMBL/GenBank/DDBJ whole genome shotgun (WGS) entry which is preliminary data.</text>
</comment>
<keyword evidence="7" id="KW-1185">Reference proteome</keyword>
<keyword evidence="1" id="KW-0807">Transducer</keyword>
<accession>A0ABD5W270</accession>
<comment type="similarity">
    <text evidence="2">Belongs to the methyl-accepting chemotaxis (MCP) protein family.</text>
</comment>
<feature type="compositionally biased region" description="Polar residues" evidence="3">
    <location>
        <begin position="328"/>
        <end position="355"/>
    </location>
</feature>
<dbReference type="SMART" id="SM00304">
    <property type="entry name" value="HAMP"/>
    <property type="match status" value="1"/>
</dbReference>
<feature type="domain" description="HAMP" evidence="5">
    <location>
        <begin position="215"/>
        <end position="268"/>
    </location>
</feature>
<feature type="region of interest" description="Disordered" evidence="3">
    <location>
        <begin position="404"/>
        <end position="457"/>
    </location>
</feature>
<keyword evidence="4" id="KW-0812">Transmembrane</keyword>
<feature type="region of interest" description="Disordered" evidence="3">
    <location>
        <begin position="301"/>
        <end position="357"/>
    </location>
</feature>
<sequence length="457" mass="49133">MIDKQQLLDKIPAATLDLKTKLVGAFLVVAVVAALAGLIGVIAVSSVGSQADQIGESATIVDESQTLQLDVNRQERAARLLAAGDESGAQRIAEAQAAIEERVETLESYDLDAEQQEALEELVWLNSKFNRGLRMLQEAVENDNQEQIDTALESISSDGQAVREQAGTLVELAVADEAASSQQADQTQQRAMLFVGATTVLSFVVAVLVGLFVTRRITPPISQVSEASVAMSDGNLDYQVERHSADDELGRMTSAFIEMQENLRGVFTDLDAVSQNIESGDLDRRVDTDYPGTYGEIMASFEGEPQSSGRVSTRFRQSATTSRRDGSGVTSTATGPVPTATCSGLSMPGSANSKLASRRYSGRARTCGMGDWIPISTPICRASTATSLVISKLASTVWVRAFARSSRPPTGWPRQATRSPPGRPTSNARARRPQRASRRLQAAQSARTSASRRLPRR</sequence>
<evidence type="ECO:0000256" key="3">
    <source>
        <dbReference type="SAM" id="MobiDB-lite"/>
    </source>
</evidence>
<dbReference type="GO" id="GO:0007165">
    <property type="term" value="P:signal transduction"/>
    <property type="evidence" value="ECO:0007669"/>
    <property type="project" value="UniProtKB-KW"/>
</dbReference>
<evidence type="ECO:0000256" key="1">
    <source>
        <dbReference type="ARBA" id="ARBA00023224"/>
    </source>
</evidence>
<organism evidence="6 7">
    <name type="scientific">Halovenus salina</name>
    <dbReference type="NCBI Taxonomy" id="1510225"/>
    <lineage>
        <taxon>Archaea</taxon>
        <taxon>Methanobacteriati</taxon>
        <taxon>Methanobacteriota</taxon>
        <taxon>Stenosarchaea group</taxon>
        <taxon>Halobacteria</taxon>
        <taxon>Halobacteriales</taxon>
        <taxon>Haloarculaceae</taxon>
        <taxon>Halovenus</taxon>
    </lineage>
</organism>
<feature type="compositionally biased region" description="Polar residues" evidence="3">
    <location>
        <begin position="305"/>
        <end position="321"/>
    </location>
</feature>
<dbReference type="PANTHER" id="PTHR32089:SF112">
    <property type="entry name" value="LYSOZYME-LIKE PROTEIN-RELATED"/>
    <property type="match status" value="1"/>
</dbReference>
<feature type="compositionally biased region" description="Basic residues" evidence="3">
    <location>
        <begin position="429"/>
        <end position="438"/>
    </location>
</feature>
<feature type="compositionally biased region" description="Low complexity" evidence="3">
    <location>
        <begin position="439"/>
        <end position="457"/>
    </location>
</feature>
<dbReference type="Proteomes" id="UP001596445">
    <property type="component" value="Unassembled WGS sequence"/>
</dbReference>
<evidence type="ECO:0000259" key="5">
    <source>
        <dbReference type="PROSITE" id="PS50885"/>
    </source>
</evidence>
<proteinExistence type="inferred from homology"/>
<dbReference type="Gene3D" id="6.10.340.10">
    <property type="match status" value="1"/>
</dbReference>
<dbReference type="AlphaFoldDB" id="A0ABD5W270"/>